<dbReference type="PROSITE" id="PS00108">
    <property type="entry name" value="PROTEIN_KINASE_ST"/>
    <property type="match status" value="1"/>
</dbReference>
<evidence type="ECO:0000313" key="5">
    <source>
        <dbReference type="EMBL" id="CAF9943100.1"/>
    </source>
</evidence>
<dbReference type="AlphaFoldDB" id="A0A8H3PKW9"/>
<proteinExistence type="predicted"/>
<dbReference type="Proteomes" id="UP000664203">
    <property type="component" value="Unassembled WGS sequence"/>
</dbReference>
<dbReference type="Gene3D" id="1.10.510.10">
    <property type="entry name" value="Transferase(Phosphotransferase) domain 1"/>
    <property type="match status" value="1"/>
</dbReference>
<dbReference type="Pfam" id="PF00069">
    <property type="entry name" value="Pkinase"/>
    <property type="match status" value="1"/>
</dbReference>
<dbReference type="InterPro" id="IPR000719">
    <property type="entry name" value="Prot_kinase_dom"/>
</dbReference>
<feature type="repeat" description="WD" evidence="3">
    <location>
        <begin position="487"/>
        <end position="528"/>
    </location>
</feature>
<dbReference type="InterPro" id="IPR036322">
    <property type="entry name" value="WD40_repeat_dom_sf"/>
</dbReference>
<dbReference type="InterPro" id="IPR008271">
    <property type="entry name" value="Ser/Thr_kinase_AS"/>
</dbReference>
<dbReference type="SMART" id="SM00320">
    <property type="entry name" value="WD40"/>
    <property type="match status" value="7"/>
</dbReference>
<reference evidence="5" key="1">
    <citation type="submission" date="2021-03" db="EMBL/GenBank/DDBJ databases">
        <authorList>
            <person name="Tagirdzhanova G."/>
        </authorList>
    </citation>
    <scope>NUCLEOTIDE SEQUENCE</scope>
</reference>
<evidence type="ECO:0000256" key="2">
    <source>
        <dbReference type="ARBA" id="ARBA00022737"/>
    </source>
</evidence>
<accession>A0A8H3PKW9</accession>
<dbReference type="PRINTS" id="PR00320">
    <property type="entry name" value="GPROTEINBRPT"/>
</dbReference>
<dbReference type="PROSITE" id="PS50082">
    <property type="entry name" value="WD_REPEATS_2"/>
    <property type="match status" value="7"/>
</dbReference>
<dbReference type="GO" id="GO:0004672">
    <property type="term" value="F:protein kinase activity"/>
    <property type="evidence" value="ECO:0007669"/>
    <property type="project" value="InterPro"/>
</dbReference>
<comment type="caution">
    <text evidence="5">The sequence shown here is derived from an EMBL/GenBank/DDBJ whole genome shotgun (WGS) entry which is preliminary data.</text>
</comment>
<keyword evidence="6" id="KW-1185">Reference proteome</keyword>
<dbReference type="SMART" id="SM00220">
    <property type="entry name" value="S_TKc"/>
    <property type="match status" value="1"/>
</dbReference>
<dbReference type="InterPro" id="IPR019775">
    <property type="entry name" value="WD40_repeat_CS"/>
</dbReference>
<sequence length="753" mass="83566">MPPVSDLVTVTELNAYSSPDSQLTKHIYYTSRPGQRKVRLEEHWARQRELGRGGFGAVYLEQCVEGDKQGRIRAVKEIQKSTGGNYNRELEAIALFSQPKYEDYFVKSFGWYSTDDKIFITLEYLEHGDLQQYLGTPLPEQEGQCLVQQIVEGLNFMHDRGFAHRDLKPANILVVEKGPKWWIKIADFGISKRATEGLTALRTQTGTPAFAAPEVLGLGDLDDTNDDTYTHAVDIWSTGVITFLILTGETFFRNPTQLRQYIRGRLDFPLDTLRARSVSESGCKFTEMCIAPKPQDRPGTKELLQHSWFTNFDRPEGSWTEQYRLTKRSLNIENLPQSTHSLSKPESPALSICQEDLTLSARSCNDLGPSASWSTYEQDSRFTARLHSESEPHDGRIAQDWHSDHTTSRYHGIIPYGQDATVPTAPLVLNSNAQTQIYWSEVIRLKGHGDRVWAVAFSPDGRLVASGSGDKTIRLWETGTGAEVKRLKGHEASILSVAFSPDGRLITSGSSDKTVRLWETGTGAEVKRFEGHGDIIWSVAFSSDGRLIASGSGDKTVRLWETGTGAEVKRLEGHGDRVWAVAFSPDGRLVASGSGEGDKTVRLWETKTGTEIKRLEGHTASILGVAFSSDGRLIASSSGADDNTVRLWETGTGAEVKRLEGHRAGVWAVAFSSDGRLVTSGSGDKTVRLWETKTGTEIKRLEGHKASILDVAFSSDGRLVTSGSDDKTVRLWDWRADAQKSDTFRGRLRNIFS</sequence>
<dbReference type="PROSITE" id="PS50294">
    <property type="entry name" value="WD_REPEATS_REGION"/>
    <property type="match status" value="7"/>
</dbReference>
<name>A0A8H3PKW9_9LECA</name>
<feature type="repeat" description="WD" evidence="3">
    <location>
        <begin position="659"/>
        <end position="700"/>
    </location>
</feature>
<dbReference type="CDD" id="cd00200">
    <property type="entry name" value="WD40"/>
    <property type="match status" value="1"/>
</dbReference>
<protein>
    <recommendedName>
        <fullName evidence="4">Protein kinase domain-containing protein</fullName>
    </recommendedName>
</protein>
<feature type="repeat" description="WD" evidence="3">
    <location>
        <begin position="615"/>
        <end position="658"/>
    </location>
</feature>
<dbReference type="Gene3D" id="2.130.10.10">
    <property type="entry name" value="YVTN repeat-like/Quinoprotein amine dehydrogenase"/>
    <property type="match status" value="4"/>
</dbReference>
<feature type="repeat" description="WD" evidence="3">
    <location>
        <begin position="529"/>
        <end position="570"/>
    </location>
</feature>
<dbReference type="Pfam" id="PF00400">
    <property type="entry name" value="WD40"/>
    <property type="match status" value="7"/>
</dbReference>
<dbReference type="InterPro" id="IPR015943">
    <property type="entry name" value="WD40/YVTN_repeat-like_dom_sf"/>
</dbReference>
<dbReference type="InterPro" id="IPR011009">
    <property type="entry name" value="Kinase-like_dom_sf"/>
</dbReference>
<gene>
    <name evidence="5" type="ORF">ALECFALPRED_010602</name>
</gene>
<dbReference type="OrthoDB" id="10252171at2759"/>
<dbReference type="PANTHER" id="PTHR19879:SF9">
    <property type="entry name" value="TRANSCRIPTION INITIATION FACTOR TFIID SUBUNIT 5"/>
    <property type="match status" value="1"/>
</dbReference>
<keyword evidence="2" id="KW-0677">Repeat</keyword>
<feature type="domain" description="Protein kinase" evidence="4">
    <location>
        <begin position="44"/>
        <end position="309"/>
    </location>
</feature>
<feature type="repeat" description="WD" evidence="3">
    <location>
        <begin position="571"/>
        <end position="614"/>
    </location>
</feature>
<dbReference type="EMBL" id="CAJPDR010000893">
    <property type="protein sequence ID" value="CAF9943100.1"/>
    <property type="molecule type" value="Genomic_DNA"/>
</dbReference>
<dbReference type="SUPFAM" id="SSF50978">
    <property type="entry name" value="WD40 repeat-like"/>
    <property type="match status" value="1"/>
</dbReference>
<dbReference type="InterPro" id="IPR020472">
    <property type="entry name" value="WD40_PAC1"/>
</dbReference>
<evidence type="ECO:0000256" key="1">
    <source>
        <dbReference type="ARBA" id="ARBA00022574"/>
    </source>
</evidence>
<feature type="repeat" description="WD" evidence="3">
    <location>
        <begin position="445"/>
        <end position="486"/>
    </location>
</feature>
<dbReference type="InterPro" id="IPR001680">
    <property type="entry name" value="WD40_rpt"/>
</dbReference>
<feature type="repeat" description="WD" evidence="3">
    <location>
        <begin position="701"/>
        <end position="733"/>
    </location>
</feature>
<dbReference type="PANTHER" id="PTHR19879">
    <property type="entry name" value="TRANSCRIPTION INITIATION FACTOR TFIID"/>
    <property type="match status" value="1"/>
</dbReference>
<dbReference type="PROSITE" id="PS00678">
    <property type="entry name" value="WD_REPEATS_1"/>
    <property type="match status" value="2"/>
</dbReference>
<organism evidence="5 6">
    <name type="scientific">Alectoria fallacina</name>
    <dbReference type="NCBI Taxonomy" id="1903189"/>
    <lineage>
        <taxon>Eukaryota</taxon>
        <taxon>Fungi</taxon>
        <taxon>Dikarya</taxon>
        <taxon>Ascomycota</taxon>
        <taxon>Pezizomycotina</taxon>
        <taxon>Lecanoromycetes</taxon>
        <taxon>OSLEUM clade</taxon>
        <taxon>Lecanoromycetidae</taxon>
        <taxon>Lecanorales</taxon>
        <taxon>Lecanorineae</taxon>
        <taxon>Parmeliaceae</taxon>
        <taxon>Alectoria</taxon>
    </lineage>
</organism>
<evidence type="ECO:0000259" key="4">
    <source>
        <dbReference type="PROSITE" id="PS50011"/>
    </source>
</evidence>
<evidence type="ECO:0000256" key="3">
    <source>
        <dbReference type="PROSITE-ProRule" id="PRU00221"/>
    </source>
</evidence>
<dbReference type="PROSITE" id="PS50011">
    <property type="entry name" value="PROTEIN_KINASE_DOM"/>
    <property type="match status" value="1"/>
</dbReference>
<dbReference type="SUPFAM" id="SSF56112">
    <property type="entry name" value="Protein kinase-like (PK-like)"/>
    <property type="match status" value="1"/>
</dbReference>
<evidence type="ECO:0000313" key="6">
    <source>
        <dbReference type="Proteomes" id="UP000664203"/>
    </source>
</evidence>
<keyword evidence="1 3" id="KW-0853">WD repeat</keyword>
<dbReference type="GO" id="GO:0005524">
    <property type="term" value="F:ATP binding"/>
    <property type="evidence" value="ECO:0007669"/>
    <property type="project" value="InterPro"/>
</dbReference>